<dbReference type="Gene3D" id="3.30.565.60">
    <property type="match status" value="1"/>
</dbReference>
<keyword evidence="3" id="KW-1185">Reference proteome</keyword>
<gene>
    <name evidence="2" type="ORF">F7231_25295</name>
</gene>
<evidence type="ECO:0000313" key="3">
    <source>
        <dbReference type="Proteomes" id="UP000606008"/>
    </source>
</evidence>
<reference evidence="2" key="1">
    <citation type="submission" date="2024-05" db="EMBL/GenBank/DDBJ databases">
        <authorList>
            <person name="Jung D.-H."/>
        </authorList>
    </citation>
    <scope>NUCLEOTIDE SEQUENCE</scope>
    <source>
        <strain evidence="2">JA-25</strain>
    </source>
</reference>
<evidence type="ECO:0000313" key="2">
    <source>
        <dbReference type="EMBL" id="NID13507.1"/>
    </source>
</evidence>
<dbReference type="PANTHER" id="PTHR30595:SF6">
    <property type="entry name" value="SCHLAFEN ALBA-2 DOMAIN-CONTAINING PROTEIN"/>
    <property type="match status" value="1"/>
</dbReference>
<accession>A0ABX0QRA6</accession>
<dbReference type="Pfam" id="PF13749">
    <property type="entry name" value="HATPase_c_4"/>
    <property type="match status" value="1"/>
</dbReference>
<proteinExistence type="predicted"/>
<dbReference type="InterPro" id="IPR038461">
    <property type="entry name" value="Schlafen_AlbA_2_dom_sf"/>
</dbReference>
<dbReference type="InterPro" id="IPR007421">
    <property type="entry name" value="Schlafen_AlbA_2_dom"/>
</dbReference>
<dbReference type="Gene3D" id="3.30.950.30">
    <property type="entry name" value="Schlafen, AAA domain"/>
    <property type="match status" value="1"/>
</dbReference>
<name>A0ABX0QRA6_9BACT</name>
<dbReference type="PANTHER" id="PTHR30595">
    <property type="entry name" value="GLPR-RELATED TRANSCRIPTIONAL REPRESSOR"/>
    <property type="match status" value="1"/>
</dbReference>
<dbReference type="EMBL" id="WAEL01000012">
    <property type="protein sequence ID" value="NID13507.1"/>
    <property type="molecule type" value="Genomic_DNA"/>
</dbReference>
<dbReference type="Proteomes" id="UP000606008">
    <property type="component" value="Unassembled WGS sequence"/>
</dbReference>
<comment type="caution">
    <text evidence="2">The sequence shown here is derived from an EMBL/GenBank/DDBJ whole genome shotgun (WGS) entry which is preliminary data.</text>
</comment>
<sequence length="514" mass="59107">MTLPININDLLTAHAIESDRIEFKEGWNPDSIYRSICAFANDFENIGGGYILVGVAEENGCAKRPVLGLDDQQISLIQQRMIGYNNLVRPVYHPRLFVEEVDDKRIGILWVPGSANRPHEVPENVTASQKVYQYYVRQYANSVRANQFQQQELIAMTNQVPFDDRPNQQATVEDIDMLLLRDHLRRTKSRLAMQSEALPKAELLAQMALLDGPVERLLPRNVALMLFNEHPERFFPYAYIDVVYFPDGESAPTFTEQRFSGPVQQQIRDVLHYLRTQFLQELVTKVPMQAEAIRVWNYPFRALEELVANAVYHRDYQIREPIEIRVYRSSMVIVNFGGPDRSLRLETLTAATVRARRYRNRRLGDFLKELDLTEGRATGLPIVQQALRENGSQEARFETDDERTYFLVELTRHPAFESINLVPDLVPNLVPNLVPLDEVSYQLLKFAATTPRRREELLAHVGRSNQFKAYRKLILPLETAGLLRKTIPDKPNSSQQRYQTTAAGVSLLETKEGI</sequence>
<dbReference type="RefSeq" id="WP_166694027.1">
    <property type="nucleotide sequence ID" value="NZ_WAEL01000012.1"/>
</dbReference>
<protein>
    <submittedName>
        <fullName evidence="2">Transcriptional regulator</fullName>
    </submittedName>
</protein>
<feature type="domain" description="Schlafen AlbA-2" evidence="1">
    <location>
        <begin position="17"/>
        <end position="145"/>
    </location>
</feature>
<organism evidence="2 3">
    <name type="scientific">Fibrivirga algicola</name>
    <dbReference type="NCBI Taxonomy" id="2950420"/>
    <lineage>
        <taxon>Bacteria</taxon>
        <taxon>Pseudomonadati</taxon>
        <taxon>Bacteroidota</taxon>
        <taxon>Cytophagia</taxon>
        <taxon>Cytophagales</taxon>
        <taxon>Spirosomataceae</taxon>
        <taxon>Fibrivirga</taxon>
    </lineage>
</organism>
<dbReference type="Pfam" id="PF04326">
    <property type="entry name" value="SLFN_AlbA_2"/>
    <property type="match status" value="1"/>
</dbReference>
<evidence type="ECO:0000259" key="1">
    <source>
        <dbReference type="Pfam" id="PF04326"/>
    </source>
</evidence>
<dbReference type="InterPro" id="IPR038475">
    <property type="entry name" value="RecG_C_sf"/>
</dbReference>